<protein>
    <submittedName>
        <fullName evidence="7">Glutamate synthase subunit beta</fullName>
    </submittedName>
</protein>
<sequence>MGKPTGFLEYQREDNTTTGVRERIQNFNEFHGPLDTEERRKQGARCMNCGVPLCQSALKLKGMVTGCPLHNLIPEWNDEIYQNHPVYALSRLLKTSSFPEFTARVCPALCEKACICGMNDSPVTIHDNELYIIETGFAAGKMKPQIPAVRSGKKVAVIGSGPAGLAVADRLNKRGHLVTVFERDDRIGGLLMYGIPNMKLDKSIVFRRQKLMEAEGVRFVTGVDIGAETPKEISAASGKRMDGKEQEAAGAEYSVQNLLKEYDAIALCCGAKNPRALNVPDFNSARGVHFAVDFLKSTTHALLENDGKLPEKNYGDRCYISARNKHVVIVGGGDTGNDCVGTCIRQGCKSVTQLEMMPEPPAVRADSNPWPEWPKILKTDYGQEEAIELFGHDPRIYETTVKELVRKNGKLTAIRTVRVKFHQGRLEEVPGTEKTMPCELLLIAAGFLGCQPYVADAFGVELSPRSTVRTEEGHYRTNAEKVFTAGDMHRGQSLVVWAIAEGRQCAKEIDEYLMGYTNME</sequence>
<comment type="caution">
    <text evidence="7">The sequence shown here is derived from an EMBL/GenBank/DDBJ whole genome shotgun (WGS) entry which is preliminary data.</text>
</comment>
<evidence type="ECO:0000259" key="5">
    <source>
        <dbReference type="Pfam" id="PF07992"/>
    </source>
</evidence>
<keyword evidence="2" id="KW-0560">Oxidoreductase</keyword>
<dbReference type="InterPro" id="IPR051394">
    <property type="entry name" value="Glutamate_Synthase"/>
</dbReference>
<dbReference type="Gene3D" id="3.40.50.720">
    <property type="entry name" value="NAD(P)-binding Rossmann-like Domain"/>
    <property type="match status" value="1"/>
</dbReference>
<evidence type="ECO:0000256" key="4">
    <source>
        <dbReference type="ARBA" id="ARBA00029440"/>
    </source>
</evidence>
<dbReference type="RefSeq" id="WP_154457952.1">
    <property type="nucleotide sequence ID" value="NZ_VUMV01000004.1"/>
</dbReference>
<organism evidence="7 8">
    <name type="scientific">Bilifractor porci</name>
    <dbReference type="NCBI Taxonomy" id="2606636"/>
    <lineage>
        <taxon>Bacteria</taxon>
        <taxon>Bacillati</taxon>
        <taxon>Bacillota</taxon>
        <taxon>Clostridia</taxon>
        <taxon>Lachnospirales</taxon>
        <taxon>Lachnospiraceae</taxon>
        <taxon>Bilifractor</taxon>
    </lineage>
</organism>
<dbReference type="GO" id="GO:0006537">
    <property type="term" value="P:glutamate biosynthetic process"/>
    <property type="evidence" value="ECO:0007669"/>
    <property type="project" value="UniProtKB-KW"/>
</dbReference>
<gene>
    <name evidence="7" type="ORF">FYJ60_06900</name>
</gene>
<keyword evidence="3" id="KW-0314">Glutamate biosynthesis</keyword>
<reference evidence="7 8" key="1">
    <citation type="submission" date="2019-08" db="EMBL/GenBank/DDBJ databases">
        <title>In-depth cultivation of the pig gut microbiome towards novel bacterial diversity and tailored functional studies.</title>
        <authorList>
            <person name="Wylensek D."/>
            <person name="Hitch T.C.A."/>
            <person name="Clavel T."/>
        </authorList>
    </citation>
    <scope>NUCLEOTIDE SEQUENCE [LARGE SCALE GENOMIC DNA]</scope>
    <source>
        <strain evidence="7 8">Oil+RF-744-WCA-WT-13</strain>
    </source>
</reference>
<dbReference type="InterPro" id="IPR006005">
    <property type="entry name" value="Glut_synth_ssu1"/>
</dbReference>
<dbReference type="InterPro" id="IPR009051">
    <property type="entry name" value="Helical_ferredxn"/>
</dbReference>
<evidence type="ECO:0000313" key="8">
    <source>
        <dbReference type="Proteomes" id="UP000466864"/>
    </source>
</evidence>
<dbReference type="Pfam" id="PF07992">
    <property type="entry name" value="Pyr_redox_2"/>
    <property type="match status" value="1"/>
</dbReference>
<dbReference type="Proteomes" id="UP000466864">
    <property type="component" value="Unassembled WGS sequence"/>
</dbReference>
<keyword evidence="1" id="KW-0028">Amino-acid biosynthesis</keyword>
<dbReference type="SUPFAM" id="SSF46548">
    <property type="entry name" value="alpha-helical ferredoxin"/>
    <property type="match status" value="1"/>
</dbReference>
<dbReference type="InterPro" id="IPR028261">
    <property type="entry name" value="DPD_II"/>
</dbReference>
<dbReference type="AlphaFoldDB" id="A0A7X2P877"/>
<dbReference type="Gene3D" id="1.10.1060.10">
    <property type="entry name" value="Alpha-helical ferredoxin"/>
    <property type="match status" value="1"/>
</dbReference>
<dbReference type="GO" id="GO:0016639">
    <property type="term" value="F:oxidoreductase activity, acting on the CH-NH2 group of donors, NAD or NADP as acceptor"/>
    <property type="evidence" value="ECO:0007669"/>
    <property type="project" value="InterPro"/>
</dbReference>
<evidence type="ECO:0000256" key="2">
    <source>
        <dbReference type="ARBA" id="ARBA00023002"/>
    </source>
</evidence>
<dbReference type="PANTHER" id="PTHR43100:SF1">
    <property type="entry name" value="GLUTAMATE SYNTHASE [NADPH] SMALL CHAIN"/>
    <property type="match status" value="1"/>
</dbReference>
<evidence type="ECO:0000256" key="3">
    <source>
        <dbReference type="ARBA" id="ARBA00023164"/>
    </source>
</evidence>
<comment type="pathway">
    <text evidence="4">Amino-acid biosynthesis.</text>
</comment>
<feature type="domain" description="Dihydroprymidine dehydrogenase" evidence="6">
    <location>
        <begin position="23"/>
        <end position="137"/>
    </location>
</feature>
<dbReference type="SUPFAM" id="SSF51971">
    <property type="entry name" value="Nucleotide-binding domain"/>
    <property type="match status" value="1"/>
</dbReference>
<dbReference type="EMBL" id="VUMV01000004">
    <property type="protein sequence ID" value="MST82039.1"/>
    <property type="molecule type" value="Genomic_DNA"/>
</dbReference>
<evidence type="ECO:0000313" key="7">
    <source>
        <dbReference type="EMBL" id="MST82039.1"/>
    </source>
</evidence>
<evidence type="ECO:0000256" key="1">
    <source>
        <dbReference type="ARBA" id="ARBA00022605"/>
    </source>
</evidence>
<dbReference type="InterPro" id="IPR036188">
    <property type="entry name" value="FAD/NAD-bd_sf"/>
</dbReference>
<name>A0A7X2P877_9FIRM</name>
<dbReference type="Pfam" id="PF14691">
    <property type="entry name" value="Fer4_20"/>
    <property type="match status" value="1"/>
</dbReference>
<keyword evidence="8" id="KW-1185">Reference proteome</keyword>
<feature type="domain" description="FAD/NAD(P)-binding" evidence="5">
    <location>
        <begin position="153"/>
        <end position="360"/>
    </location>
</feature>
<proteinExistence type="predicted"/>
<dbReference type="PANTHER" id="PTHR43100">
    <property type="entry name" value="GLUTAMATE SYNTHASE [NADPH] SMALL CHAIN"/>
    <property type="match status" value="1"/>
</dbReference>
<evidence type="ECO:0000259" key="6">
    <source>
        <dbReference type="Pfam" id="PF14691"/>
    </source>
</evidence>
<dbReference type="NCBIfam" id="TIGR01317">
    <property type="entry name" value="GOGAT_sm_gam"/>
    <property type="match status" value="1"/>
</dbReference>
<dbReference type="InterPro" id="IPR023753">
    <property type="entry name" value="FAD/NAD-binding_dom"/>
</dbReference>
<dbReference type="Gene3D" id="3.50.50.60">
    <property type="entry name" value="FAD/NAD(P)-binding domain"/>
    <property type="match status" value="1"/>
</dbReference>
<dbReference type="GO" id="GO:0051536">
    <property type="term" value="F:iron-sulfur cluster binding"/>
    <property type="evidence" value="ECO:0007669"/>
    <property type="project" value="InterPro"/>
</dbReference>
<dbReference type="PRINTS" id="PR00419">
    <property type="entry name" value="ADXRDTASE"/>
</dbReference>
<accession>A0A7X2P877</accession>